<evidence type="ECO:0000313" key="8">
    <source>
        <dbReference type="Proteomes" id="UP001186944"/>
    </source>
</evidence>
<comment type="similarity">
    <text evidence="3">Belongs to the MOZART2 family.</text>
</comment>
<evidence type="ECO:0000256" key="1">
    <source>
        <dbReference type="ARBA" id="ARBA00004186"/>
    </source>
</evidence>
<sequence>MSKMRETETLRFAMLSKHILSADEWSCTELSQLAGITLDPKIFKIILDLLKMNVAPQAILQVLKYMCGQRRKKVPSTENLHSSGEGEGVGRDRRVRSSSRGRISSGSRKHETRR</sequence>
<protein>
    <recommendedName>
        <fullName evidence="9">Mitotic-spindle organizing protein 2-like</fullName>
    </recommendedName>
</protein>
<accession>A0AA88XH29</accession>
<dbReference type="InterPro" id="IPR024332">
    <property type="entry name" value="MOZART2"/>
</dbReference>
<dbReference type="Proteomes" id="UP001186944">
    <property type="component" value="Unassembled WGS sequence"/>
</dbReference>
<reference evidence="7" key="1">
    <citation type="submission" date="2019-08" db="EMBL/GenBank/DDBJ databases">
        <title>The improved chromosome-level genome for the pearl oyster Pinctada fucata martensii using PacBio sequencing and Hi-C.</title>
        <authorList>
            <person name="Zheng Z."/>
        </authorList>
    </citation>
    <scope>NUCLEOTIDE SEQUENCE</scope>
    <source>
        <strain evidence="7">ZZ-2019</strain>
        <tissue evidence="7">Adductor muscle</tissue>
    </source>
</reference>
<evidence type="ECO:0000256" key="6">
    <source>
        <dbReference type="SAM" id="MobiDB-lite"/>
    </source>
</evidence>
<proteinExistence type="inferred from homology"/>
<keyword evidence="4" id="KW-0963">Cytoplasm</keyword>
<name>A0AA88XH29_PINIB</name>
<feature type="region of interest" description="Disordered" evidence="6">
    <location>
        <begin position="72"/>
        <end position="114"/>
    </location>
</feature>
<comment type="caution">
    <text evidence="7">The sequence shown here is derived from an EMBL/GenBank/DDBJ whole genome shotgun (WGS) entry which is preliminary data.</text>
</comment>
<evidence type="ECO:0000256" key="2">
    <source>
        <dbReference type="ARBA" id="ARBA00004300"/>
    </source>
</evidence>
<organism evidence="7 8">
    <name type="scientific">Pinctada imbricata</name>
    <name type="common">Atlantic pearl-oyster</name>
    <name type="synonym">Pinctada martensii</name>
    <dbReference type="NCBI Taxonomy" id="66713"/>
    <lineage>
        <taxon>Eukaryota</taxon>
        <taxon>Metazoa</taxon>
        <taxon>Spiralia</taxon>
        <taxon>Lophotrochozoa</taxon>
        <taxon>Mollusca</taxon>
        <taxon>Bivalvia</taxon>
        <taxon>Autobranchia</taxon>
        <taxon>Pteriomorphia</taxon>
        <taxon>Pterioida</taxon>
        <taxon>Pterioidea</taxon>
        <taxon>Pteriidae</taxon>
        <taxon>Pinctada</taxon>
    </lineage>
</organism>
<gene>
    <name evidence="7" type="ORF">FSP39_013074</name>
</gene>
<evidence type="ECO:0000256" key="3">
    <source>
        <dbReference type="ARBA" id="ARBA00007286"/>
    </source>
</evidence>
<dbReference type="GO" id="GO:0005819">
    <property type="term" value="C:spindle"/>
    <property type="evidence" value="ECO:0007669"/>
    <property type="project" value="UniProtKB-SubCell"/>
</dbReference>
<dbReference type="EMBL" id="VSWD01000013">
    <property type="protein sequence ID" value="KAK3084408.1"/>
    <property type="molecule type" value="Genomic_DNA"/>
</dbReference>
<evidence type="ECO:0000256" key="4">
    <source>
        <dbReference type="ARBA" id="ARBA00022490"/>
    </source>
</evidence>
<keyword evidence="8" id="KW-1185">Reference proteome</keyword>
<keyword evidence="5" id="KW-0206">Cytoskeleton</keyword>
<dbReference type="AlphaFoldDB" id="A0AA88XH29"/>
<comment type="subcellular location">
    <subcellularLocation>
        <location evidence="2">Cytoplasm</location>
        <location evidence="2">Cytoskeleton</location>
        <location evidence="2">Microtubule organizing center</location>
        <location evidence="2">Centrosome</location>
    </subcellularLocation>
    <subcellularLocation>
        <location evidence="1">Cytoplasm</location>
        <location evidence="1">Cytoskeleton</location>
        <location evidence="1">Spindle</location>
    </subcellularLocation>
</comment>
<evidence type="ECO:0000313" key="7">
    <source>
        <dbReference type="EMBL" id="KAK3084408.1"/>
    </source>
</evidence>
<evidence type="ECO:0000256" key="5">
    <source>
        <dbReference type="ARBA" id="ARBA00023212"/>
    </source>
</evidence>
<dbReference type="Pfam" id="PF12926">
    <property type="entry name" value="MOZART2"/>
    <property type="match status" value="1"/>
</dbReference>
<dbReference type="PANTHER" id="PTHR28578:SF2">
    <property type="entry name" value="MITOTIC-SPINDLE ORGANIZING PROTEIN 2"/>
    <property type="match status" value="1"/>
</dbReference>
<evidence type="ECO:0008006" key="9">
    <source>
        <dbReference type="Google" id="ProtNLM"/>
    </source>
</evidence>
<dbReference type="PANTHER" id="PTHR28578">
    <property type="entry name" value="MITOTIC-SPINDLE ORGANIZING PROTEIN 2A-RELATED"/>
    <property type="match status" value="1"/>
</dbReference>
<dbReference type="GO" id="GO:0005813">
    <property type="term" value="C:centrosome"/>
    <property type="evidence" value="ECO:0007669"/>
    <property type="project" value="UniProtKB-SubCell"/>
</dbReference>